<dbReference type="EMBL" id="MT144377">
    <property type="protein sequence ID" value="QJA52907.1"/>
    <property type="molecule type" value="Genomic_DNA"/>
</dbReference>
<protein>
    <submittedName>
        <fullName evidence="1">Uncharacterized protein</fullName>
    </submittedName>
</protein>
<sequence>MKCYGYWVLMKDIKDGKTYVDKKSMKIIYNPKDPEKNPNLVTGKEGIKHWCKLKSEPMVRNIIYTLDTYSLILNEINRSEPKQIQTDKVITDSRSRILPSHEKERIDLCELSELVPMDVLMPISMTRNVWYDNKIGKQINKPNEVIQKDAIKELIPKIIKGEKINKDEVKLAKVTAQQIKPTYELKMKLYPENSFVDLEDAKRYARDKDGYVDDPPKISKQYWVIYEKVKKWT</sequence>
<evidence type="ECO:0000313" key="1">
    <source>
        <dbReference type="EMBL" id="QJA52907.1"/>
    </source>
</evidence>
<reference evidence="1" key="1">
    <citation type="submission" date="2020-03" db="EMBL/GenBank/DDBJ databases">
        <title>The deep terrestrial virosphere.</title>
        <authorList>
            <person name="Holmfeldt K."/>
            <person name="Nilsson E."/>
            <person name="Simone D."/>
            <person name="Lopez-Fernandez M."/>
            <person name="Wu X."/>
            <person name="de Brujin I."/>
            <person name="Lundin D."/>
            <person name="Andersson A."/>
            <person name="Bertilsson S."/>
            <person name="Dopson M."/>
        </authorList>
    </citation>
    <scope>NUCLEOTIDE SEQUENCE</scope>
    <source>
        <strain evidence="1">TM448A03070</strain>
    </source>
</reference>
<accession>A0A6H2A011</accession>
<gene>
    <name evidence="1" type="ORF">TM448A03070_0011</name>
</gene>
<organism evidence="1">
    <name type="scientific">viral metagenome</name>
    <dbReference type="NCBI Taxonomy" id="1070528"/>
    <lineage>
        <taxon>unclassified sequences</taxon>
        <taxon>metagenomes</taxon>
        <taxon>organismal metagenomes</taxon>
    </lineage>
</organism>
<proteinExistence type="predicted"/>
<name>A0A6H2A011_9ZZZZ</name>
<dbReference type="AlphaFoldDB" id="A0A6H2A011"/>